<dbReference type="RefSeq" id="WP_178199848.1">
    <property type="nucleotide sequence ID" value="NZ_CALVCM010000019.1"/>
</dbReference>
<dbReference type="CDD" id="cd17792">
    <property type="entry name" value="CtkA"/>
    <property type="match status" value="1"/>
</dbReference>
<evidence type="ECO:0000256" key="2">
    <source>
        <dbReference type="ARBA" id="ARBA00022777"/>
    </source>
</evidence>
<dbReference type="InterPro" id="IPR012893">
    <property type="entry name" value="HipA-like_C"/>
</dbReference>
<comment type="caution">
    <text evidence="4">The sequence shown here is derived from an EMBL/GenBank/DDBJ whole genome shotgun (WGS) entry which is preliminary data.</text>
</comment>
<dbReference type="Proteomes" id="UP001524435">
    <property type="component" value="Unassembled WGS sequence"/>
</dbReference>
<evidence type="ECO:0000259" key="3">
    <source>
        <dbReference type="Pfam" id="PF07804"/>
    </source>
</evidence>
<accession>A0ABT1SLY8</accession>
<organism evidence="4 5">
    <name type="scientific">Massilicoli timonensis</name>
    <dbReference type="NCBI Taxonomy" id="2015901"/>
    <lineage>
        <taxon>Bacteria</taxon>
        <taxon>Bacillati</taxon>
        <taxon>Bacillota</taxon>
        <taxon>Erysipelotrichia</taxon>
        <taxon>Erysipelotrichales</taxon>
        <taxon>Erysipelotrichaceae</taxon>
        <taxon>Massilicoli</taxon>
    </lineage>
</organism>
<sequence length="290" mass="33630">MDFTKCQSVWKAYGGSLPKNAIIYNDTLYMVKTPRTVFNRSANQDQYINQIYAEHLCCMIIHALGYDVQETILGTYGAKVAVACKDFTDDEYELEEFSHIKNAVNDCKYSGKSVDIDDILTALKHQSLIEPHILEEYFWDQFILDAFFGNVDRYNENWGILKNSRTDEVKPAPIYDCASSMDFNLSEAQIEELLASPLQMKLYVLSTHSVMTHRGKDINYASFIASHAYAGCTKALLKFMERVDFHMIHALIDSLPDVSQIRKQFYKSVLEERYHWIMEAARSHYRRRFS</sequence>
<dbReference type="EMBL" id="JANGCH010000011">
    <property type="protein sequence ID" value="MCQ5122237.1"/>
    <property type="molecule type" value="Genomic_DNA"/>
</dbReference>
<evidence type="ECO:0000256" key="1">
    <source>
        <dbReference type="ARBA" id="ARBA00022679"/>
    </source>
</evidence>
<keyword evidence="1" id="KW-0808">Transferase</keyword>
<protein>
    <submittedName>
        <fullName evidence="4">HipA domain-containing protein</fullName>
    </submittedName>
</protein>
<reference evidence="4 5" key="1">
    <citation type="submission" date="2022-06" db="EMBL/GenBank/DDBJ databases">
        <title>Isolation of gut microbiota from human fecal samples.</title>
        <authorList>
            <person name="Pamer E.G."/>
            <person name="Barat B."/>
            <person name="Waligurski E."/>
            <person name="Medina S."/>
            <person name="Paddock L."/>
            <person name="Mostad J."/>
        </authorList>
    </citation>
    <scope>NUCLEOTIDE SEQUENCE [LARGE SCALE GENOMIC DNA]</scope>
    <source>
        <strain evidence="4 5">DFI.6.1</strain>
    </source>
</reference>
<dbReference type="Gene3D" id="1.10.1070.20">
    <property type="match status" value="1"/>
</dbReference>
<keyword evidence="5" id="KW-1185">Reference proteome</keyword>
<name>A0ABT1SLY8_9FIRM</name>
<keyword evidence="2" id="KW-0418">Kinase</keyword>
<dbReference type="Pfam" id="PF07804">
    <property type="entry name" value="HipA_C"/>
    <property type="match status" value="1"/>
</dbReference>
<evidence type="ECO:0000313" key="4">
    <source>
        <dbReference type="EMBL" id="MCQ5122237.1"/>
    </source>
</evidence>
<feature type="domain" description="HipA-like C-terminal" evidence="3">
    <location>
        <begin position="14"/>
        <end position="198"/>
    </location>
</feature>
<dbReference type="Gene3D" id="3.30.200.120">
    <property type="match status" value="1"/>
</dbReference>
<evidence type="ECO:0000313" key="5">
    <source>
        <dbReference type="Proteomes" id="UP001524435"/>
    </source>
</evidence>
<proteinExistence type="predicted"/>
<gene>
    <name evidence="4" type="ORF">NE663_08200</name>
</gene>